<dbReference type="Gene3D" id="3.40.50.150">
    <property type="entry name" value="Vaccinia Virus protein VP39"/>
    <property type="match status" value="1"/>
</dbReference>
<evidence type="ECO:0008006" key="5">
    <source>
        <dbReference type="Google" id="ProtNLM"/>
    </source>
</evidence>
<name>A0A2U3E3H5_PURLI</name>
<evidence type="ECO:0000313" key="4">
    <source>
        <dbReference type="Proteomes" id="UP000245956"/>
    </source>
</evidence>
<evidence type="ECO:0000256" key="2">
    <source>
        <dbReference type="SAM" id="MobiDB-lite"/>
    </source>
</evidence>
<organism evidence="3 4">
    <name type="scientific">Purpureocillium lilacinum</name>
    <name type="common">Paecilomyces lilacinus</name>
    <dbReference type="NCBI Taxonomy" id="33203"/>
    <lineage>
        <taxon>Eukaryota</taxon>
        <taxon>Fungi</taxon>
        <taxon>Dikarya</taxon>
        <taxon>Ascomycota</taxon>
        <taxon>Pezizomycotina</taxon>
        <taxon>Sordariomycetes</taxon>
        <taxon>Hypocreomycetidae</taxon>
        <taxon>Hypocreales</taxon>
        <taxon>Ophiocordycipitaceae</taxon>
        <taxon>Purpureocillium</taxon>
    </lineage>
</organism>
<dbReference type="Proteomes" id="UP000245956">
    <property type="component" value="Unassembled WGS sequence"/>
</dbReference>
<comment type="caution">
    <text evidence="3">The sequence shown here is derived from an EMBL/GenBank/DDBJ whole genome shotgun (WGS) entry which is preliminary data.</text>
</comment>
<feature type="region of interest" description="Disordered" evidence="2">
    <location>
        <begin position="1"/>
        <end position="48"/>
    </location>
</feature>
<feature type="compositionally biased region" description="Basic and acidic residues" evidence="2">
    <location>
        <begin position="1"/>
        <end position="22"/>
    </location>
</feature>
<dbReference type="InterPro" id="IPR029063">
    <property type="entry name" value="SAM-dependent_MTases_sf"/>
</dbReference>
<sequence>MAEQCKPIHGDHDPSRAWHDPDGQAAPLEAEPEDADDDAFSDFSDEASQTESLRSSIFEYVYENGRTYHSYRAGQYLLPNDELEQERLDLTHHVFLLTLDGAPCVTQLHDPHSILDLGTGTGMWAITMGDLYPSAEVIGTDLSPIQSEWVPPNVKFEIDDATLEWTFEKNYFDFIHARTLAGAIKDWPGLLGQCFNHIKPGGRVEISEGRPNFWCDDDTLTEDTATYKWLTEFRRLSEPLGFDIAPKLPEMLKNTGFQDVKFTQKIVPLGTWPKDPVLKELGRWFRYQFLNMALEAYTLAMFTRMGNWTNEEVQVLLALVREELKTNRIHVYTYTLGGTWRIHEADARAGSTAMTMHKILLPLTNRRDECNTIGAGPPTLSAASSGGTPMSGAVSLALDQIARTRCDLPPGRVSRGAVLGISAHYWGGAGGASDCLCAHDVFQSGEGPCSILWVLATPAARVEGVMRGTGVEIGQTIMAAESFRLTN</sequence>
<gene>
    <name evidence="3" type="ORF">PCL_01443</name>
</gene>
<dbReference type="CDD" id="cd02440">
    <property type="entry name" value="AdoMet_MTases"/>
    <property type="match status" value="1"/>
</dbReference>
<evidence type="ECO:0000256" key="1">
    <source>
        <dbReference type="ARBA" id="ARBA00038158"/>
    </source>
</evidence>
<dbReference type="PANTHER" id="PTHR43591:SF10">
    <property type="entry name" value="ABC TRANSMEMBRANE TYPE-1 DOMAIN-CONTAINING PROTEIN-RELATED"/>
    <property type="match status" value="1"/>
</dbReference>
<dbReference type="PANTHER" id="PTHR43591">
    <property type="entry name" value="METHYLTRANSFERASE"/>
    <property type="match status" value="1"/>
</dbReference>
<comment type="similarity">
    <text evidence="1">Belongs to the methyltransferase superfamily. LaeA methyltransferase family.</text>
</comment>
<dbReference type="Pfam" id="PF13489">
    <property type="entry name" value="Methyltransf_23"/>
    <property type="match status" value="1"/>
</dbReference>
<feature type="compositionally biased region" description="Acidic residues" evidence="2">
    <location>
        <begin position="30"/>
        <end position="45"/>
    </location>
</feature>
<reference evidence="3 4" key="1">
    <citation type="journal article" date="2016" name="Front. Microbiol.">
        <title>Genome and transcriptome sequences reveal the specific parasitism of the nematophagous Purpureocillium lilacinum 36-1.</title>
        <authorList>
            <person name="Xie J."/>
            <person name="Li S."/>
            <person name="Mo C."/>
            <person name="Xiao X."/>
            <person name="Peng D."/>
            <person name="Wang G."/>
            <person name="Xiao Y."/>
        </authorList>
    </citation>
    <scope>NUCLEOTIDE SEQUENCE [LARGE SCALE GENOMIC DNA]</scope>
    <source>
        <strain evidence="3 4">36-1</strain>
    </source>
</reference>
<dbReference type="AlphaFoldDB" id="A0A2U3E3H5"/>
<proteinExistence type="inferred from homology"/>
<dbReference type="EMBL" id="LCWV01000013">
    <property type="protein sequence ID" value="PWI69058.1"/>
    <property type="molecule type" value="Genomic_DNA"/>
</dbReference>
<protein>
    <recommendedName>
        <fullName evidence="5">S-adenosyl-L-methionine-dependent methyltransferase</fullName>
    </recommendedName>
</protein>
<dbReference type="SUPFAM" id="SSF53335">
    <property type="entry name" value="S-adenosyl-L-methionine-dependent methyltransferases"/>
    <property type="match status" value="1"/>
</dbReference>
<accession>A0A2U3E3H5</accession>
<evidence type="ECO:0000313" key="3">
    <source>
        <dbReference type="EMBL" id="PWI69058.1"/>
    </source>
</evidence>
<dbReference type="GO" id="GO:0008168">
    <property type="term" value="F:methyltransferase activity"/>
    <property type="evidence" value="ECO:0007669"/>
    <property type="project" value="TreeGrafter"/>
</dbReference>